<comment type="catalytic activity">
    <reaction evidence="8">
        <text>RNA(n) + a ribonucleoside 5'-triphosphate = RNA(n+1) + diphosphate</text>
        <dbReference type="Rhea" id="RHEA:21248"/>
        <dbReference type="Rhea" id="RHEA-COMP:14527"/>
        <dbReference type="Rhea" id="RHEA-COMP:17342"/>
        <dbReference type="ChEBI" id="CHEBI:33019"/>
        <dbReference type="ChEBI" id="CHEBI:61557"/>
        <dbReference type="ChEBI" id="CHEBI:140395"/>
        <dbReference type="EC" id="2.7.7.48"/>
    </reaction>
</comment>
<dbReference type="InterPro" id="IPR005093">
    <property type="entry name" value="RNArep_beta"/>
</dbReference>
<evidence type="ECO:0000256" key="6">
    <source>
        <dbReference type="ARBA" id="ARBA00022953"/>
    </source>
</evidence>
<keyword evidence="5" id="KW-0547">Nucleotide-binding</keyword>
<accession>A0A514DCB2</accession>
<feature type="domain" description="RdRp catalytic" evidence="10">
    <location>
        <begin position="323"/>
        <end position="489"/>
    </location>
</feature>
<keyword evidence="9" id="KW-0479">Metal-binding</keyword>
<evidence type="ECO:0000313" key="11">
    <source>
        <dbReference type="EMBL" id="QDH91254.1"/>
    </source>
</evidence>
<dbReference type="GO" id="GO:0046872">
    <property type="term" value="F:metal ion binding"/>
    <property type="evidence" value="ECO:0007669"/>
    <property type="project" value="UniProtKB-KW"/>
</dbReference>
<dbReference type="PROSITE" id="PS50522">
    <property type="entry name" value="RDRP_PHAGE"/>
    <property type="match status" value="1"/>
</dbReference>
<organism evidence="11">
    <name type="scientific">Leviviridae sp</name>
    <dbReference type="NCBI Taxonomy" id="2027243"/>
    <lineage>
        <taxon>Viruses</taxon>
        <taxon>Riboviria</taxon>
        <taxon>Orthornavirae</taxon>
        <taxon>Lenarviricota</taxon>
        <taxon>Leviviricetes</taxon>
        <taxon>Norzivirales</taxon>
        <taxon>Fiersviridae</taxon>
    </lineage>
</organism>
<feature type="binding site" evidence="9">
    <location>
        <position position="457"/>
    </location>
    <ligand>
        <name>Mg(2+)</name>
        <dbReference type="ChEBI" id="CHEBI:18420"/>
        <label>2</label>
    </ligand>
</feature>
<evidence type="ECO:0000256" key="5">
    <source>
        <dbReference type="ARBA" id="ARBA00022741"/>
    </source>
</evidence>
<dbReference type="EMBL" id="MN036123">
    <property type="protein sequence ID" value="QDH91254.1"/>
    <property type="molecule type" value="Genomic_RNA"/>
</dbReference>
<evidence type="ECO:0000256" key="8">
    <source>
        <dbReference type="ARBA" id="ARBA00048744"/>
    </source>
</evidence>
<protein>
    <recommendedName>
        <fullName evidence="1">RNA-directed RNA polymerase</fullName>
        <ecNumber evidence="1">2.7.7.48</ecNumber>
    </recommendedName>
    <alternativeName>
        <fullName evidence="7">RNA replicase beta chain</fullName>
    </alternativeName>
</protein>
<comment type="cofactor">
    <cofactor evidence="9">
        <name>Mg(2+)</name>
        <dbReference type="ChEBI" id="CHEBI:18420"/>
    </cofactor>
    <text evidence="9">Binds 2 Mg(2+) per subunit.</text>
</comment>
<evidence type="ECO:0000256" key="3">
    <source>
        <dbReference type="ARBA" id="ARBA00022679"/>
    </source>
</evidence>
<proteinExistence type="predicted"/>
<evidence type="ECO:0000256" key="7">
    <source>
        <dbReference type="ARBA" id="ARBA00030248"/>
    </source>
</evidence>
<keyword evidence="3" id="KW-0808">Transferase</keyword>
<evidence type="ECO:0000256" key="9">
    <source>
        <dbReference type="PIRSR" id="PIRSR605093-1"/>
    </source>
</evidence>
<gene>
    <name evidence="11" type="ORF">H2RhizoLitter7161_000001</name>
</gene>
<dbReference type="InterPro" id="IPR007096">
    <property type="entry name" value="RNA-dir_Rpol_cat_phage"/>
</dbReference>
<evidence type="ECO:0000256" key="2">
    <source>
        <dbReference type="ARBA" id="ARBA00022484"/>
    </source>
</evidence>
<dbReference type="GO" id="GO:0003968">
    <property type="term" value="F:RNA-directed RNA polymerase activity"/>
    <property type="evidence" value="ECO:0007669"/>
    <property type="project" value="UniProtKB-KW"/>
</dbReference>
<sequence>MQHRLLLNTSTGRHLLTVDSADLVLSGGKQVEQNRETCALFIASWLALLSDSPVTDSRKPLRLFKRFYKRLCTDLKATVISFADLAHIMVSQCHNMGQSSFAGDWIDDFKETPVFFEYCRWFKDSNPELASFIYTWLSFGKKLDYVDDEFNSTALRGWLDVEQRLSDQVLSDDDTTSLRSIIHKLLPLDSFAALWPKHGPGAVSERGVRGPNRKHDALRYDRILDLVFFKGHIGMYGAGEDLGLSASKVIPDPWNWIPQKESRRTPARLQFVPKSLKVARSICMEPTALMFFQQAVMRRLCDAIESSQFGLFIKLKDQERNQRLALWGSISSEVDTLDLSSASDSLSYKLVKRVFPTRWLIQMAATRSRDVRLPNGRIISIKKFAPMGSALCFPTQCLIFASVCIYASHLYGETLPYDAQVSMSEYDVYRAVRRFSKTPIEYDSTSTQLQPCAIYGDDICCDQRITPYVKSILARLGFTVNDQKSFTASQAFRESCGKYFLAGEDLSPMFFRVKTVRRLLTPEHIASQVHLINEAGTRGFDRLRGFLIHTMREWPVSKKLDRFSVPFVPISSLDFGILSNTPVNSHLESRRNPDYQRTEYRIWSISYDEREKWTYAHDKYSYMRWWASKYATSIPDQEWPGGHASTAGSRIKWRWTPLY</sequence>
<evidence type="ECO:0000256" key="4">
    <source>
        <dbReference type="ARBA" id="ARBA00022695"/>
    </source>
</evidence>
<feature type="binding site" evidence="9">
    <location>
        <position position="338"/>
    </location>
    <ligand>
        <name>Mg(2+)</name>
        <dbReference type="ChEBI" id="CHEBI:18420"/>
        <label>2</label>
    </ligand>
</feature>
<keyword evidence="4" id="KW-0548">Nucleotidyltransferase</keyword>
<reference evidence="11" key="1">
    <citation type="submission" date="2019-05" db="EMBL/GenBank/DDBJ databases">
        <title>Metatranscriptomic reconstruction reveals RNA viruses with the potential to shape carbon cycling in soil.</title>
        <authorList>
            <person name="Starr E.P."/>
            <person name="Nuccio E."/>
            <person name="Pett-Ridge J."/>
            <person name="Banfield J.F."/>
            <person name="Firestone M.K."/>
        </authorList>
    </citation>
    <scope>NUCLEOTIDE SEQUENCE</scope>
    <source>
        <strain evidence="11">H2_Rhizo_Litter_7_scaffold_161</strain>
    </source>
</reference>
<keyword evidence="9" id="KW-0460">Magnesium</keyword>
<keyword evidence="2 11" id="KW-0696">RNA-directed RNA polymerase</keyword>
<evidence type="ECO:0000256" key="1">
    <source>
        <dbReference type="ARBA" id="ARBA00012494"/>
    </source>
</evidence>
<dbReference type="EC" id="2.7.7.48" evidence="1"/>
<dbReference type="Pfam" id="PF03431">
    <property type="entry name" value="RNA_replicase_B"/>
    <property type="match status" value="2"/>
</dbReference>
<name>A0A514DCB2_9VIRU</name>
<feature type="binding site" evidence="9">
    <location>
        <position position="458"/>
    </location>
    <ligand>
        <name>Mg(2+)</name>
        <dbReference type="ChEBI" id="CHEBI:18420"/>
        <label>2</label>
    </ligand>
</feature>
<dbReference type="GO" id="GO:0039694">
    <property type="term" value="P:viral RNA genome replication"/>
    <property type="evidence" value="ECO:0007669"/>
    <property type="project" value="InterPro"/>
</dbReference>
<evidence type="ECO:0000259" key="10">
    <source>
        <dbReference type="PROSITE" id="PS50522"/>
    </source>
</evidence>
<dbReference type="GO" id="GO:0000166">
    <property type="term" value="F:nucleotide binding"/>
    <property type="evidence" value="ECO:0007669"/>
    <property type="project" value="UniProtKB-KW"/>
</dbReference>
<keyword evidence="6" id="KW-0693">Viral RNA replication</keyword>